<sequence>MDGSDEDPSSFRQAPREPKLAIIDASFHHQPLGLDYSDTHPSTLQAWHSSHPLVSGRSSRASTDSEELENVREVLRQRRLGRHSALINHVSPGDTYSGIKAIKLAIQEHELPIKMAYKQLDELAANAERVRASIEKNRSLLLLQVKRNNSRYTRAAFTGWRLYVDRKTGQKAKLKHAEILILQGLLSRTFKSWCLYVLWNRKYKRFLSSVQKILHRHLLQRIWKSWVAFVRQRVKKDEDRRKEKRLLKDMNIKIKERLERRAEIIMHRKRLEKLFNALIEGCQLVRLKRCYLKDLYQIMSKKKIGRIFNTWNHLRKVHSFYMRAVKRFANRRLGACFRAWRNKNFYVEICSRKLQRKRLALIFAVWTSTTGSNKDLKSKIQRKRLMWYFYAFRQGCQEASWSRCLQEKLARKLLNCKLKLAFQGWLHFMQIHEQKRMLKLQDYVAIIEKENERSKQECARLSRIVESGEWGRQQFAEILEAKDVLSVEREALTALIGRLNQQQTAVLEQKEKNDHEMRHFKDQLFGNNFINHNKLLIKGASSFNTVVRALKMDALKRGVHPEFLCAVDRLAMDKVSVFPDGEIRLCTRAICILMSIAFDEGGYLKDLAHSREPLLQNLHDMQFDASKQWSSIMSLT</sequence>
<dbReference type="Proteomes" id="UP000886520">
    <property type="component" value="Chromosome 4"/>
</dbReference>
<organism evidence="2 3">
    <name type="scientific">Adiantum capillus-veneris</name>
    <name type="common">Maidenhair fern</name>
    <dbReference type="NCBI Taxonomy" id="13818"/>
    <lineage>
        <taxon>Eukaryota</taxon>
        <taxon>Viridiplantae</taxon>
        <taxon>Streptophyta</taxon>
        <taxon>Embryophyta</taxon>
        <taxon>Tracheophyta</taxon>
        <taxon>Polypodiopsida</taxon>
        <taxon>Polypodiidae</taxon>
        <taxon>Polypodiales</taxon>
        <taxon>Pteridineae</taxon>
        <taxon>Pteridaceae</taxon>
        <taxon>Vittarioideae</taxon>
        <taxon>Adiantum</taxon>
    </lineage>
</organism>
<evidence type="ECO:0000256" key="1">
    <source>
        <dbReference type="SAM" id="MobiDB-lite"/>
    </source>
</evidence>
<protein>
    <submittedName>
        <fullName evidence="2">Uncharacterized protein</fullName>
    </submittedName>
</protein>
<proteinExistence type="predicted"/>
<evidence type="ECO:0000313" key="3">
    <source>
        <dbReference type="Proteomes" id="UP000886520"/>
    </source>
</evidence>
<dbReference type="AlphaFoldDB" id="A0A9D4V652"/>
<comment type="caution">
    <text evidence="2">The sequence shown here is derived from an EMBL/GenBank/DDBJ whole genome shotgun (WGS) entry which is preliminary data.</text>
</comment>
<evidence type="ECO:0000313" key="2">
    <source>
        <dbReference type="EMBL" id="KAI5080535.1"/>
    </source>
</evidence>
<keyword evidence="3" id="KW-1185">Reference proteome</keyword>
<gene>
    <name evidence="2" type="ORF">GOP47_0003718</name>
</gene>
<reference evidence="2" key="1">
    <citation type="submission" date="2021-01" db="EMBL/GenBank/DDBJ databases">
        <title>Adiantum capillus-veneris genome.</title>
        <authorList>
            <person name="Fang Y."/>
            <person name="Liao Q."/>
        </authorList>
    </citation>
    <scope>NUCLEOTIDE SEQUENCE</scope>
    <source>
        <strain evidence="2">H3</strain>
        <tissue evidence="2">Leaf</tissue>
    </source>
</reference>
<accession>A0A9D4V652</accession>
<dbReference type="EMBL" id="JABFUD020000004">
    <property type="protein sequence ID" value="KAI5080535.1"/>
    <property type="molecule type" value="Genomic_DNA"/>
</dbReference>
<name>A0A9D4V652_ADICA</name>
<feature type="region of interest" description="Disordered" evidence="1">
    <location>
        <begin position="1"/>
        <end position="20"/>
    </location>
</feature>
<dbReference type="OrthoDB" id="1922948at2759"/>